<keyword evidence="2" id="KW-0472">Membrane</keyword>
<dbReference type="EMBL" id="VIIS01001073">
    <property type="protein sequence ID" value="KAF0302316.1"/>
    <property type="molecule type" value="Genomic_DNA"/>
</dbReference>
<name>A0A6A4W4S7_AMPAM</name>
<feature type="compositionally biased region" description="Basic and acidic residues" evidence="1">
    <location>
        <begin position="25"/>
        <end position="34"/>
    </location>
</feature>
<protein>
    <submittedName>
        <fullName evidence="3">Uncharacterized protein</fullName>
    </submittedName>
</protein>
<gene>
    <name evidence="3" type="ORF">FJT64_025566</name>
</gene>
<reference evidence="3 4" key="1">
    <citation type="submission" date="2019-07" db="EMBL/GenBank/DDBJ databases">
        <title>Draft genome assembly of a fouling barnacle, Amphibalanus amphitrite (Darwin, 1854): The first reference genome for Thecostraca.</title>
        <authorList>
            <person name="Kim W."/>
        </authorList>
    </citation>
    <scope>NUCLEOTIDE SEQUENCE [LARGE SCALE GENOMIC DNA]</scope>
    <source>
        <strain evidence="3">SNU_AA5</strain>
        <tissue evidence="3">Soma without cirri and trophi</tissue>
    </source>
</reference>
<proteinExistence type="predicted"/>
<evidence type="ECO:0000313" key="4">
    <source>
        <dbReference type="Proteomes" id="UP000440578"/>
    </source>
</evidence>
<keyword evidence="4" id="KW-1185">Reference proteome</keyword>
<evidence type="ECO:0000256" key="2">
    <source>
        <dbReference type="SAM" id="Phobius"/>
    </source>
</evidence>
<organism evidence="3 4">
    <name type="scientific">Amphibalanus amphitrite</name>
    <name type="common">Striped barnacle</name>
    <name type="synonym">Balanus amphitrite</name>
    <dbReference type="NCBI Taxonomy" id="1232801"/>
    <lineage>
        <taxon>Eukaryota</taxon>
        <taxon>Metazoa</taxon>
        <taxon>Ecdysozoa</taxon>
        <taxon>Arthropoda</taxon>
        <taxon>Crustacea</taxon>
        <taxon>Multicrustacea</taxon>
        <taxon>Cirripedia</taxon>
        <taxon>Thoracica</taxon>
        <taxon>Thoracicalcarea</taxon>
        <taxon>Balanomorpha</taxon>
        <taxon>Balanoidea</taxon>
        <taxon>Balanidae</taxon>
        <taxon>Amphibalaninae</taxon>
        <taxon>Amphibalanus</taxon>
    </lineage>
</organism>
<dbReference type="AlphaFoldDB" id="A0A6A4W4S7"/>
<evidence type="ECO:0000313" key="3">
    <source>
        <dbReference type="EMBL" id="KAF0302316.1"/>
    </source>
</evidence>
<keyword evidence="2" id="KW-0812">Transmembrane</keyword>
<sequence>MGGQHSETCAQEVGDAEEILMKRPEACTRRKTADRNAAPKTSLGMTKRRKEPRARAAGGAAVTPLGTAVLVVVLVVVLVLEVVLGLVHSGLVLTLVLVLLVLVDVMPVVLMVVELTLLVGPVKVLKVVIPPALVTP</sequence>
<evidence type="ECO:0000256" key="1">
    <source>
        <dbReference type="SAM" id="MobiDB-lite"/>
    </source>
</evidence>
<feature type="transmembrane region" description="Helical" evidence="2">
    <location>
        <begin position="86"/>
        <end position="113"/>
    </location>
</feature>
<feature type="region of interest" description="Disordered" evidence="1">
    <location>
        <begin position="25"/>
        <end position="59"/>
    </location>
</feature>
<comment type="caution">
    <text evidence="3">The sequence shown here is derived from an EMBL/GenBank/DDBJ whole genome shotgun (WGS) entry which is preliminary data.</text>
</comment>
<keyword evidence="2" id="KW-1133">Transmembrane helix</keyword>
<accession>A0A6A4W4S7</accession>
<dbReference type="Proteomes" id="UP000440578">
    <property type="component" value="Unassembled WGS sequence"/>
</dbReference>
<feature type="transmembrane region" description="Helical" evidence="2">
    <location>
        <begin position="56"/>
        <end position="80"/>
    </location>
</feature>